<organism evidence="5 6">
    <name type="scientific">Ambispora leptoticha</name>
    <dbReference type="NCBI Taxonomy" id="144679"/>
    <lineage>
        <taxon>Eukaryota</taxon>
        <taxon>Fungi</taxon>
        <taxon>Fungi incertae sedis</taxon>
        <taxon>Mucoromycota</taxon>
        <taxon>Glomeromycotina</taxon>
        <taxon>Glomeromycetes</taxon>
        <taxon>Archaeosporales</taxon>
        <taxon>Ambisporaceae</taxon>
        <taxon>Ambispora</taxon>
    </lineage>
</organism>
<dbReference type="OrthoDB" id="6247875at2759"/>
<dbReference type="Proteomes" id="UP000789508">
    <property type="component" value="Unassembled WGS sequence"/>
</dbReference>
<dbReference type="InterPro" id="IPR036910">
    <property type="entry name" value="HMG_box_dom_sf"/>
</dbReference>
<name>A0A9N8VX32_9GLOM</name>
<feature type="domain" description="HMG box" evidence="4">
    <location>
        <begin position="76"/>
        <end position="153"/>
    </location>
</feature>
<dbReference type="SUPFAM" id="SSF47095">
    <property type="entry name" value="HMG-box"/>
    <property type="match status" value="1"/>
</dbReference>
<dbReference type="EMBL" id="CAJVPS010000201">
    <property type="protein sequence ID" value="CAG8464348.1"/>
    <property type="molecule type" value="Genomic_DNA"/>
</dbReference>
<keyword evidence="2" id="KW-0804">Transcription</keyword>
<sequence length="280" mass="33382">MKEDNNKKVNLLKRNNLKRVTESPISKKRDNDYETTFSYQIERIKRVLKFDPIPYTLDEIFNSEKESHFRKADGKIKRPPNCFIVFRQIATTLIKDTPMSDDDRKFFDNLDQPLLSKILGALWKSFSLAEKSPYQALYSEVVELHKSLYPDWKYAPKRSKAIFKVVKCDSHAQEPPQNQEPQNQEPQYEELQYQELQYQEPQYYEDCSIENQSSISKDIVAQDELMQTEFMQDERMQFEFTQAGINQTTIEPNLDFFLVDEQQAIYPTYEQFTYEQSFFQ</sequence>
<dbReference type="InterPro" id="IPR009071">
    <property type="entry name" value="HMG_box_dom"/>
</dbReference>
<keyword evidence="3" id="KW-0539">Nucleus</keyword>
<proteinExistence type="predicted"/>
<dbReference type="GO" id="GO:0001228">
    <property type="term" value="F:DNA-binding transcription activator activity, RNA polymerase II-specific"/>
    <property type="evidence" value="ECO:0007669"/>
    <property type="project" value="TreeGrafter"/>
</dbReference>
<dbReference type="Pfam" id="PF00505">
    <property type="entry name" value="HMG_box"/>
    <property type="match status" value="1"/>
</dbReference>
<evidence type="ECO:0000256" key="2">
    <source>
        <dbReference type="ARBA" id="ARBA00023163"/>
    </source>
</evidence>
<dbReference type="GO" id="GO:0005634">
    <property type="term" value="C:nucleus"/>
    <property type="evidence" value="ECO:0007669"/>
    <property type="project" value="UniProtKB-UniRule"/>
</dbReference>
<evidence type="ECO:0000259" key="4">
    <source>
        <dbReference type="PROSITE" id="PS50118"/>
    </source>
</evidence>
<protein>
    <submittedName>
        <fullName evidence="5">2729_t:CDS:1</fullName>
    </submittedName>
</protein>
<gene>
    <name evidence="5" type="ORF">ALEPTO_LOCUS1700</name>
</gene>
<dbReference type="AlphaFoldDB" id="A0A9N8VX32"/>
<dbReference type="CDD" id="cd01389">
    <property type="entry name" value="HMG-box_ROX1-like"/>
    <property type="match status" value="1"/>
</dbReference>
<evidence type="ECO:0000256" key="1">
    <source>
        <dbReference type="ARBA" id="ARBA00023125"/>
    </source>
</evidence>
<evidence type="ECO:0000313" key="5">
    <source>
        <dbReference type="EMBL" id="CAG8464348.1"/>
    </source>
</evidence>
<dbReference type="PANTHER" id="PTHR10270:SF161">
    <property type="entry name" value="SEX-DETERMINING REGION Y PROTEIN"/>
    <property type="match status" value="1"/>
</dbReference>
<evidence type="ECO:0000313" key="6">
    <source>
        <dbReference type="Proteomes" id="UP000789508"/>
    </source>
</evidence>
<dbReference type="GO" id="GO:0000978">
    <property type="term" value="F:RNA polymerase II cis-regulatory region sequence-specific DNA binding"/>
    <property type="evidence" value="ECO:0007669"/>
    <property type="project" value="TreeGrafter"/>
</dbReference>
<feature type="DNA-binding region" description="HMG box" evidence="3">
    <location>
        <begin position="76"/>
        <end position="153"/>
    </location>
</feature>
<keyword evidence="6" id="KW-1185">Reference proteome</keyword>
<dbReference type="Gene3D" id="1.10.30.10">
    <property type="entry name" value="High mobility group box domain"/>
    <property type="match status" value="1"/>
</dbReference>
<dbReference type="SMART" id="SM00398">
    <property type="entry name" value="HMG"/>
    <property type="match status" value="1"/>
</dbReference>
<accession>A0A9N8VX32</accession>
<dbReference type="PROSITE" id="PS50118">
    <property type="entry name" value="HMG_BOX_2"/>
    <property type="match status" value="1"/>
</dbReference>
<keyword evidence="1 3" id="KW-0238">DNA-binding</keyword>
<dbReference type="GO" id="GO:0030154">
    <property type="term" value="P:cell differentiation"/>
    <property type="evidence" value="ECO:0007669"/>
    <property type="project" value="TreeGrafter"/>
</dbReference>
<evidence type="ECO:0000256" key="3">
    <source>
        <dbReference type="PROSITE-ProRule" id="PRU00267"/>
    </source>
</evidence>
<comment type="caution">
    <text evidence="5">The sequence shown here is derived from an EMBL/GenBank/DDBJ whole genome shotgun (WGS) entry which is preliminary data.</text>
</comment>
<dbReference type="PANTHER" id="PTHR10270">
    <property type="entry name" value="SOX TRANSCRIPTION FACTOR"/>
    <property type="match status" value="1"/>
</dbReference>
<dbReference type="InterPro" id="IPR050140">
    <property type="entry name" value="SRY-related_HMG-box_TF-like"/>
</dbReference>
<reference evidence="5" key="1">
    <citation type="submission" date="2021-06" db="EMBL/GenBank/DDBJ databases">
        <authorList>
            <person name="Kallberg Y."/>
            <person name="Tangrot J."/>
            <person name="Rosling A."/>
        </authorList>
    </citation>
    <scope>NUCLEOTIDE SEQUENCE</scope>
    <source>
        <strain evidence="5">FL130A</strain>
    </source>
</reference>